<dbReference type="Proteomes" id="UP000256486">
    <property type="component" value="Unassembled WGS sequence"/>
</dbReference>
<name>A0A3E0VH88_9MICO</name>
<evidence type="ECO:0000313" key="6">
    <source>
        <dbReference type="Proteomes" id="UP000256486"/>
    </source>
</evidence>
<keyword evidence="6" id="KW-1185">Reference proteome</keyword>
<dbReference type="RefSeq" id="WP_211327334.1">
    <property type="nucleotide sequence ID" value="NZ_NBWZ01000001.1"/>
</dbReference>
<proteinExistence type="predicted"/>
<dbReference type="GO" id="GO:0016020">
    <property type="term" value="C:membrane"/>
    <property type="evidence" value="ECO:0007669"/>
    <property type="project" value="UniProtKB-SubCell"/>
</dbReference>
<gene>
    <name evidence="5" type="ORF">B7R54_06065</name>
</gene>
<comment type="subcellular location">
    <subcellularLocation>
        <location evidence="1">Membrane</location>
        <topology evidence="1">Multi-pass membrane protein</topology>
    </subcellularLocation>
</comment>
<comment type="caution">
    <text evidence="5">The sequence shown here is derived from an EMBL/GenBank/DDBJ whole genome shotgun (WGS) entry which is preliminary data.</text>
</comment>
<evidence type="ECO:0000256" key="2">
    <source>
        <dbReference type="ARBA" id="ARBA00022692"/>
    </source>
</evidence>
<dbReference type="Pfam" id="PF07681">
    <property type="entry name" value="DoxX"/>
    <property type="match status" value="1"/>
</dbReference>
<evidence type="ECO:0000256" key="4">
    <source>
        <dbReference type="ARBA" id="ARBA00023136"/>
    </source>
</evidence>
<keyword evidence="4" id="KW-0472">Membrane</keyword>
<reference evidence="5 6" key="1">
    <citation type="submission" date="2017-04" db="EMBL/GenBank/DDBJ databases">
        <title>Comparative genome analysis of Subtercola boreus.</title>
        <authorList>
            <person name="Cho Y.-J."/>
            <person name="Cho A."/>
            <person name="Kim O.-S."/>
            <person name="Lee J.-I."/>
        </authorList>
    </citation>
    <scope>NUCLEOTIDE SEQUENCE [LARGE SCALE GENOMIC DNA]</scope>
    <source>
        <strain evidence="5 6">K300</strain>
    </source>
</reference>
<sequence length="137" mass="14046">MHPATATGLRIGARILTGSTYAILGADAFRTPGGRVAQAGSTIAALRRVVPMPADDEVVVKANAAVQTLAGAALAFGVVPRVAAIALVASLVPTTIAGHGFWAIEDPAARKLQRVQFHKNLAMIGGLLFAVLDGGRR</sequence>
<accession>A0A3E0VH88</accession>
<evidence type="ECO:0000313" key="5">
    <source>
        <dbReference type="EMBL" id="RFA08838.1"/>
    </source>
</evidence>
<dbReference type="EMBL" id="NBWZ01000001">
    <property type="protein sequence ID" value="RFA08838.1"/>
    <property type="molecule type" value="Genomic_DNA"/>
</dbReference>
<keyword evidence="2" id="KW-0812">Transmembrane</keyword>
<evidence type="ECO:0000256" key="1">
    <source>
        <dbReference type="ARBA" id="ARBA00004141"/>
    </source>
</evidence>
<evidence type="ECO:0000256" key="3">
    <source>
        <dbReference type="ARBA" id="ARBA00022989"/>
    </source>
</evidence>
<keyword evidence="3" id="KW-1133">Transmembrane helix</keyword>
<organism evidence="5 6">
    <name type="scientific">Subtercola boreus</name>
    <dbReference type="NCBI Taxonomy" id="120213"/>
    <lineage>
        <taxon>Bacteria</taxon>
        <taxon>Bacillati</taxon>
        <taxon>Actinomycetota</taxon>
        <taxon>Actinomycetes</taxon>
        <taxon>Micrococcales</taxon>
        <taxon>Microbacteriaceae</taxon>
        <taxon>Subtercola</taxon>
    </lineage>
</organism>
<protein>
    <submittedName>
        <fullName evidence="5">DoxX family protein</fullName>
    </submittedName>
</protein>
<dbReference type="AlphaFoldDB" id="A0A3E0VH88"/>
<dbReference type="InterPro" id="IPR032808">
    <property type="entry name" value="DoxX"/>
</dbReference>